<evidence type="ECO:0000313" key="1">
    <source>
        <dbReference type="EMBL" id="UUZ44026.1"/>
    </source>
</evidence>
<dbReference type="EMBL" id="CP087977">
    <property type="protein sequence ID" value="UUZ44026.1"/>
    <property type="molecule type" value="Genomic_DNA"/>
</dbReference>
<protein>
    <submittedName>
        <fullName evidence="1">MFS transporter</fullName>
    </submittedName>
</protein>
<sequence length="525" mass="57192">MSASTSSIDAAPATPTGRGGGGVVIAVLALCGTVVSLQQTMVLPLVPDLPGLIGTTAGNASWMITATLVAGAVATPVISRMADMYGKRRMIPVTPAIVALGALVGGLSTSLPFLILARALQGMGMALVPIGIATMRDELDPDKVPLAVALMSATPAIGAGVGLPLGGFLAEAFDWHVVLWLPGVLALLLIGLVPATVSESNVRTAGAFDVRGAVLLSPALVLLLLAVSKGSDWGWIDARTLGCLAAGIVLLAVFVPPRAAHPQPPRRHPHGRTARRHGRQRHLDLHGLRDVHQHARVDPAAADPRRDGLRSGPRRPARRAVDGPVSGRLRRPRTSLRVGDPALRRRDRHRCGGRDHGRVVPRPDPVQRHDRVGGHRHRRRHRGHRAGLLGAADTDHAVRARHRDGRGQRAQHPAALRRDLDRQRGHRRRPRGDDHQRQRLPDLRWHGDDVRPGRWRLGREPRTRPALRPPTARRGRHPLPRVPDRRPRGARPGRRRPGKGDRRRRRHRDGGPWQPHGLVAHRLRR</sequence>
<accession>A0AC61U1Y2</accession>
<organism evidence="1 2">
    <name type="scientific">Janibacter limosus</name>
    <dbReference type="NCBI Taxonomy" id="53458"/>
    <lineage>
        <taxon>Bacteria</taxon>
        <taxon>Bacillati</taxon>
        <taxon>Actinomycetota</taxon>
        <taxon>Actinomycetes</taxon>
        <taxon>Micrococcales</taxon>
        <taxon>Intrasporangiaceae</taxon>
        <taxon>Janibacter</taxon>
    </lineage>
</organism>
<reference evidence="1" key="1">
    <citation type="submission" date="2021-11" db="EMBL/GenBank/DDBJ databases">
        <title>Study of the species diversity of bacterial strains isolated from a unique natural object - Shulgan-Tash cave (Bashkiria).</title>
        <authorList>
            <person name="Sazanova A.L."/>
            <person name="Chirak E.R."/>
            <person name="Safronova V.I."/>
        </authorList>
    </citation>
    <scope>NUCLEOTIDE SEQUENCE</scope>
    <source>
        <strain evidence="1">P1</strain>
    </source>
</reference>
<gene>
    <name evidence="1" type="ORF">LP422_15435</name>
</gene>
<dbReference type="Proteomes" id="UP001059663">
    <property type="component" value="Chromosome"/>
</dbReference>
<name>A0AC61U1Y2_9MICO</name>
<evidence type="ECO:0000313" key="2">
    <source>
        <dbReference type="Proteomes" id="UP001059663"/>
    </source>
</evidence>
<proteinExistence type="predicted"/>